<protein>
    <submittedName>
        <fullName evidence="1">Uncharacterized protein</fullName>
    </submittedName>
</protein>
<accession>A0A0A8YJN7</accession>
<sequence>MVITCRKLPISYKLN</sequence>
<reference evidence="1" key="1">
    <citation type="submission" date="2014-09" db="EMBL/GenBank/DDBJ databases">
        <authorList>
            <person name="Magalhaes I.L.F."/>
            <person name="Oliveira U."/>
            <person name="Santos F.R."/>
            <person name="Vidigal T.H.D.A."/>
            <person name="Brescovit A.D."/>
            <person name="Santos A.J."/>
        </authorList>
    </citation>
    <scope>NUCLEOTIDE SEQUENCE</scope>
    <source>
        <tissue evidence="1">Shoot tissue taken approximately 20 cm above the soil surface</tissue>
    </source>
</reference>
<reference evidence="1" key="2">
    <citation type="journal article" date="2015" name="Data Brief">
        <title>Shoot transcriptome of the giant reed, Arundo donax.</title>
        <authorList>
            <person name="Barrero R.A."/>
            <person name="Guerrero F.D."/>
            <person name="Moolhuijzen P."/>
            <person name="Goolsby J.A."/>
            <person name="Tidwell J."/>
            <person name="Bellgard S.E."/>
            <person name="Bellgard M.I."/>
        </authorList>
    </citation>
    <scope>NUCLEOTIDE SEQUENCE</scope>
    <source>
        <tissue evidence="1">Shoot tissue taken approximately 20 cm above the soil surface</tissue>
    </source>
</reference>
<dbReference type="EMBL" id="GBRH01275103">
    <property type="protein sequence ID" value="JAD22792.1"/>
    <property type="molecule type" value="Transcribed_RNA"/>
</dbReference>
<proteinExistence type="predicted"/>
<organism evidence="1">
    <name type="scientific">Arundo donax</name>
    <name type="common">Giant reed</name>
    <name type="synonym">Donax arundinaceus</name>
    <dbReference type="NCBI Taxonomy" id="35708"/>
    <lineage>
        <taxon>Eukaryota</taxon>
        <taxon>Viridiplantae</taxon>
        <taxon>Streptophyta</taxon>
        <taxon>Embryophyta</taxon>
        <taxon>Tracheophyta</taxon>
        <taxon>Spermatophyta</taxon>
        <taxon>Magnoliopsida</taxon>
        <taxon>Liliopsida</taxon>
        <taxon>Poales</taxon>
        <taxon>Poaceae</taxon>
        <taxon>PACMAD clade</taxon>
        <taxon>Arundinoideae</taxon>
        <taxon>Arundineae</taxon>
        <taxon>Arundo</taxon>
    </lineage>
</organism>
<name>A0A0A8YJN7_ARUDO</name>
<evidence type="ECO:0000313" key="1">
    <source>
        <dbReference type="EMBL" id="JAD22792.1"/>
    </source>
</evidence>